<dbReference type="SUPFAM" id="SSF54909">
    <property type="entry name" value="Dimeric alpha+beta barrel"/>
    <property type="match status" value="1"/>
</dbReference>
<reference evidence="3 4" key="1">
    <citation type="submission" date="2018-08" db="EMBL/GenBank/DDBJ databases">
        <title>Aeromicrobium sp. M2KJ-4, whole genome shotgun sequence.</title>
        <authorList>
            <person name="Tuo L."/>
        </authorList>
    </citation>
    <scope>NUCLEOTIDE SEQUENCE [LARGE SCALE GENOMIC DNA]</scope>
    <source>
        <strain evidence="3 4">M2KJ-4</strain>
    </source>
</reference>
<sequence>MSLFMVQYAYSVGGEERQYVRPKHAGYLASLEESGALVLSGPYADGMGAVFLYRAVDREACESLVRADPFWQGGFVDEWSVREFLVGFGLPDETDRVVVPEGFVFEYPET</sequence>
<dbReference type="PANTHER" id="PTHR37828">
    <property type="entry name" value="GSR2449 PROTEIN"/>
    <property type="match status" value="1"/>
</dbReference>
<evidence type="ECO:0000259" key="2">
    <source>
        <dbReference type="Pfam" id="PF03795"/>
    </source>
</evidence>
<dbReference type="InterPro" id="IPR011008">
    <property type="entry name" value="Dimeric_a/b-barrel"/>
</dbReference>
<name>A0A371PCN5_9ACTN</name>
<proteinExistence type="inferred from homology"/>
<dbReference type="AlphaFoldDB" id="A0A371PCN5"/>
<organism evidence="3 4">
    <name type="scientific">Aeromicrobium endophyticum</name>
    <dbReference type="NCBI Taxonomy" id="2292704"/>
    <lineage>
        <taxon>Bacteria</taxon>
        <taxon>Bacillati</taxon>
        <taxon>Actinomycetota</taxon>
        <taxon>Actinomycetes</taxon>
        <taxon>Propionibacteriales</taxon>
        <taxon>Nocardioidaceae</taxon>
        <taxon>Aeromicrobium</taxon>
    </lineage>
</organism>
<dbReference type="Pfam" id="PF03795">
    <property type="entry name" value="YCII"/>
    <property type="match status" value="1"/>
</dbReference>
<comment type="similarity">
    <text evidence="1">Belongs to the YciI family.</text>
</comment>
<gene>
    <name evidence="3" type="ORF">DX116_09220</name>
</gene>
<dbReference type="Gene3D" id="3.30.70.1060">
    <property type="entry name" value="Dimeric alpha+beta barrel"/>
    <property type="match status" value="1"/>
</dbReference>
<dbReference type="InterPro" id="IPR005545">
    <property type="entry name" value="YCII"/>
</dbReference>
<evidence type="ECO:0000313" key="4">
    <source>
        <dbReference type="Proteomes" id="UP000265581"/>
    </source>
</evidence>
<evidence type="ECO:0000313" key="3">
    <source>
        <dbReference type="EMBL" id="REK73692.1"/>
    </source>
</evidence>
<evidence type="ECO:0000256" key="1">
    <source>
        <dbReference type="ARBA" id="ARBA00007689"/>
    </source>
</evidence>
<protein>
    <recommendedName>
        <fullName evidence="2">YCII-related domain-containing protein</fullName>
    </recommendedName>
</protein>
<dbReference type="PANTHER" id="PTHR37828:SF1">
    <property type="entry name" value="YCII-RELATED DOMAIN-CONTAINING PROTEIN"/>
    <property type="match status" value="1"/>
</dbReference>
<accession>A0A371PCN5</accession>
<feature type="domain" description="YCII-related" evidence="2">
    <location>
        <begin position="9"/>
        <end position="84"/>
    </location>
</feature>
<dbReference type="EMBL" id="QUBR01000001">
    <property type="protein sequence ID" value="REK73692.1"/>
    <property type="molecule type" value="Genomic_DNA"/>
</dbReference>
<comment type="caution">
    <text evidence="3">The sequence shown here is derived from an EMBL/GenBank/DDBJ whole genome shotgun (WGS) entry which is preliminary data.</text>
</comment>
<dbReference type="Proteomes" id="UP000265581">
    <property type="component" value="Unassembled WGS sequence"/>
</dbReference>
<keyword evidence="4" id="KW-1185">Reference proteome</keyword>